<protein>
    <recommendedName>
        <fullName evidence="6">Septation protein SpoVG</fullName>
    </recommendedName>
</protein>
<reference evidence="4 5" key="1">
    <citation type="journal article" date="2015" name="Nature">
        <title>rRNA introns, odd ribosomes, and small enigmatic genomes across a large radiation of phyla.</title>
        <authorList>
            <person name="Brown C.T."/>
            <person name="Hug L.A."/>
            <person name="Thomas B.C."/>
            <person name="Sharon I."/>
            <person name="Castelle C.J."/>
            <person name="Singh A."/>
            <person name="Wilkins M.J."/>
            <person name="Williams K.H."/>
            <person name="Banfield J.F."/>
        </authorList>
    </citation>
    <scope>NUCLEOTIDE SEQUENCE [LARGE SCALE GENOMIC DNA]</scope>
</reference>
<sequence length="99" mass="11337">MEITQTTVIINKNGGEDNRLKAFATIEIDNCFKIRDLKVIKGNNRLFVSMPSKQIRPGDYREIVSPLNQETRNLVEKAVLEEYGKEISKIKSLVEDLDL</sequence>
<evidence type="ECO:0000256" key="1">
    <source>
        <dbReference type="ARBA" id="ARBA00022618"/>
    </source>
</evidence>
<keyword evidence="2" id="KW-0717">Septation</keyword>
<comment type="caution">
    <text evidence="4">The sequence shown here is derived from an EMBL/GenBank/DDBJ whole genome shotgun (WGS) entry which is preliminary data.</text>
</comment>
<name>A0A0G0FUK1_9BACT</name>
<accession>A0A0G0FUK1</accession>
<keyword evidence="1" id="KW-0132">Cell division</keyword>
<evidence type="ECO:0000256" key="3">
    <source>
        <dbReference type="ARBA" id="ARBA00023306"/>
    </source>
</evidence>
<dbReference type="EMBL" id="LBSR01000007">
    <property type="protein sequence ID" value="KKQ22688.1"/>
    <property type="molecule type" value="Genomic_DNA"/>
</dbReference>
<dbReference type="InterPro" id="IPR036751">
    <property type="entry name" value="SpoVG_sf"/>
</dbReference>
<proteinExistence type="predicted"/>
<evidence type="ECO:0008006" key="6">
    <source>
        <dbReference type="Google" id="ProtNLM"/>
    </source>
</evidence>
<dbReference type="Pfam" id="PF04026">
    <property type="entry name" value="SpoVG"/>
    <property type="match status" value="1"/>
</dbReference>
<evidence type="ECO:0000313" key="5">
    <source>
        <dbReference type="Proteomes" id="UP000034044"/>
    </source>
</evidence>
<dbReference type="PANTHER" id="PTHR38429:SF1">
    <property type="entry name" value="SEPTATION PROTEIN SPOVG-RELATED"/>
    <property type="match status" value="1"/>
</dbReference>
<keyword evidence="3" id="KW-0131">Cell cycle</keyword>
<dbReference type="GO" id="GO:0030435">
    <property type="term" value="P:sporulation resulting in formation of a cellular spore"/>
    <property type="evidence" value="ECO:0007669"/>
    <property type="project" value="InterPro"/>
</dbReference>
<dbReference type="AlphaFoldDB" id="A0A0G0FUK1"/>
<dbReference type="PANTHER" id="PTHR38429">
    <property type="entry name" value="SEPTATION PROTEIN SPOVG-RELATED"/>
    <property type="match status" value="1"/>
</dbReference>
<dbReference type="GO" id="GO:0000917">
    <property type="term" value="P:division septum assembly"/>
    <property type="evidence" value="ECO:0007669"/>
    <property type="project" value="UniProtKB-KW"/>
</dbReference>
<gene>
    <name evidence="4" type="ORF">US36_C0007G0021</name>
</gene>
<dbReference type="InterPro" id="IPR007170">
    <property type="entry name" value="SpoVG"/>
</dbReference>
<organism evidence="4 5">
    <name type="scientific">Candidatus Wolfebacteria bacterium GW2011_GWC1_37_10</name>
    <dbReference type="NCBI Taxonomy" id="1619010"/>
    <lineage>
        <taxon>Bacteria</taxon>
        <taxon>Candidatus Wolfeibacteriota</taxon>
    </lineage>
</organism>
<evidence type="ECO:0000256" key="2">
    <source>
        <dbReference type="ARBA" id="ARBA00023210"/>
    </source>
</evidence>
<evidence type="ECO:0000313" key="4">
    <source>
        <dbReference type="EMBL" id="KKQ22688.1"/>
    </source>
</evidence>
<dbReference type="Proteomes" id="UP000034044">
    <property type="component" value="Unassembled WGS sequence"/>
</dbReference>
<dbReference type="SUPFAM" id="SSF160537">
    <property type="entry name" value="SpoVG-like"/>
    <property type="match status" value="1"/>
</dbReference>
<dbReference type="Gene3D" id="3.30.1120.40">
    <property type="entry name" value="Stage V sporulation protein G"/>
    <property type="match status" value="1"/>
</dbReference>